<reference evidence="1" key="1">
    <citation type="journal article" date="2023" name="Mol. Biol. Evol.">
        <title>Third-Generation Sequencing Reveals the Adaptive Role of the Epigenome in Three Deep-Sea Polychaetes.</title>
        <authorList>
            <person name="Perez M."/>
            <person name="Aroh O."/>
            <person name="Sun Y."/>
            <person name="Lan Y."/>
            <person name="Juniper S.K."/>
            <person name="Young C.R."/>
            <person name="Angers B."/>
            <person name="Qian P.Y."/>
        </authorList>
    </citation>
    <scope>NUCLEOTIDE SEQUENCE</scope>
    <source>
        <strain evidence="1">P08H-3</strain>
    </source>
</reference>
<dbReference type="Pfam" id="PF04488">
    <property type="entry name" value="Gly_transf_sug"/>
    <property type="match status" value="1"/>
</dbReference>
<organism evidence="1 2">
    <name type="scientific">Paralvinella palmiformis</name>
    <dbReference type="NCBI Taxonomy" id="53620"/>
    <lineage>
        <taxon>Eukaryota</taxon>
        <taxon>Metazoa</taxon>
        <taxon>Spiralia</taxon>
        <taxon>Lophotrochozoa</taxon>
        <taxon>Annelida</taxon>
        <taxon>Polychaeta</taxon>
        <taxon>Sedentaria</taxon>
        <taxon>Canalipalpata</taxon>
        <taxon>Terebellida</taxon>
        <taxon>Terebelliformia</taxon>
        <taxon>Alvinellidae</taxon>
        <taxon>Paralvinella</taxon>
    </lineage>
</organism>
<name>A0AAD9IQ20_9ANNE</name>
<dbReference type="InterPro" id="IPR029044">
    <property type="entry name" value="Nucleotide-diphossugar_trans"/>
</dbReference>
<dbReference type="PANTHER" id="PTHR46830:SF1">
    <property type="entry name" value="ALPHA-1,4-N-ACETYLGLUCOSAMINYLTRANSFERASE"/>
    <property type="match status" value="1"/>
</dbReference>
<gene>
    <name evidence="1" type="ORF">LSH36_2751g00000</name>
</gene>
<sequence length="535" mass="63409">MTKRFAIVFVAVALVGSFLIHLRKKEYSVRQHMPKIIRKLDELFDLKLSNDESIENIIERKRVVPNQVMYYWCHKSWKRFEFRHFLSMYSVIRLLKPDVIFFLYDKYPEVDKFEYNVWLRELRETYPFIHLEETKGQQSCNRNIEKRIESIADELSKRGGFYVHELTILSPSLMPFLRDKKQMIAINRTTGHGFLMTQKGLIIPRLYKQNLSCHNSIRLSIPLDVYCINMIEKFYPKDIWELESEFGQLARWAAYGERELMRPKANYTDLAPNIAHYIWIGNGTMDYLWYLSVLSVLYVANVDKVYIHGEAPRGKYWDQIAKNDRVKIIYRYPVTYVFNQHTSKAVYKAEIWRVDVMNKYGGIYLDVDAIFVQPLSEEIRSFDAVINIDFSYWIGDYPNILQTGVMVGKPGNQFWDEYLKTMRKFNDNVWVWNSCHLPYKVKEKYPRSLLIDNRLQVNCFCKRCHPTWWAGYNNMSVHHLNSNSLQNWKTDAYSYHFTGSVPSEFGSANAAKTSTTMFGEMARYILDKAGLSHRE</sequence>
<dbReference type="SUPFAM" id="SSF53448">
    <property type="entry name" value="Nucleotide-diphospho-sugar transferases"/>
    <property type="match status" value="1"/>
</dbReference>
<dbReference type="PANTHER" id="PTHR46830">
    <property type="entry name" value="TRANSFERASE, PUTATIVE-RELATED"/>
    <property type="match status" value="1"/>
</dbReference>
<accession>A0AAD9IQ20</accession>
<evidence type="ECO:0000313" key="2">
    <source>
        <dbReference type="Proteomes" id="UP001208570"/>
    </source>
</evidence>
<dbReference type="Gene3D" id="3.90.550.20">
    <property type="match status" value="1"/>
</dbReference>
<protein>
    <submittedName>
        <fullName evidence="1">Uncharacterized protein</fullName>
    </submittedName>
</protein>
<keyword evidence="2" id="KW-1185">Reference proteome</keyword>
<dbReference type="InterPro" id="IPR007577">
    <property type="entry name" value="GlycoTrfase_DXD_sugar-bd_CS"/>
</dbReference>
<evidence type="ECO:0000313" key="1">
    <source>
        <dbReference type="EMBL" id="KAK2138604.1"/>
    </source>
</evidence>
<dbReference type="Proteomes" id="UP001208570">
    <property type="component" value="Unassembled WGS sequence"/>
</dbReference>
<dbReference type="EMBL" id="JAODUP010002741">
    <property type="protein sequence ID" value="KAK2138604.1"/>
    <property type="molecule type" value="Genomic_DNA"/>
</dbReference>
<dbReference type="AlphaFoldDB" id="A0AAD9IQ20"/>
<proteinExistence type="predicted"/>
<comment type="caution">
    <text evidence="1">The sequence shown here is derived from an EMBL/GenBank/DDBJ whole genome shotgun (WGS) entry which is preliminary data.</text>
</comment>